<dbReference type="OrthoDB" id="9810941at2"/>
<keyword evidence="4 6" id="KW-0472">Membrane</keyword>
<protein>
    <submittedName>
        <fullName evidence="8">MFS transporter</fullName>
    </submittedName>
</protein>
<dbReference type="EMBL" id="CP034183">
    <property type="protein sequence ID" value="AZI42986.1"/>
    <property type="molecule type" value="Genomic_DNA"/>
</dbReference>
<evidence type="ECO:0000256" key="5">
    <source>
        <dbReference type="SAM" id="MobiDB-lite"/>
    </source>
</evidence>
<dbReference type="PROSITE" id="PS50850">
    <property type="entry name" value="MFS"/>
    <property type="match status" value="1"/>
</dbReference>
<dbReference type="Gene3D" id="1.20.1250.20">
    <property type="entry name" value="MFS general substrate transporter like domains"/>
    <property type="match status" value="2"/>
</dbReference>
<feature type="transmembrane region" description="Helical" evidence="6">
    <location>
        <begin position="385"/>
        <end position="407"/>
    </location>
</feature>
<dbReference type="Proteomes" id="UP000276417">
    <property type="component" value="Chromosome 1"/>
</dbReference>
<reference evidence="8 9" key="1">
    <citation type="submission" date="2018-11" db="EMBL/GenBank/DDBJ databases">
        <title>Deinococcus shelandsis sp. nov., isolated from South Shetland Islands soil of Antarctica.</title>
        <authorList>
            <person name="Tian J."/>
        </authorList>
    </citation>
    <scope>NUCLEOTIDE SEQUENCE [LARGE SCALE GENOMIC DNA]</scope>
    <source>
        <strain evidence="8 9">S14-83T</strain>
    </source>
</reference>
<feature type="transmembrane region" description="Helical" evidence="6">
    <location>
        <begin position="266"/>
        <end position="291"/>
    </location>
</feature>
<accession>A0A3G8YPA2</accession>
<feature type="transmembrane region" description="Helical" evidence="6">
    <location>
        <begin position="326"/>
        <end position="346"/>
    </location>
</feature>
<feature type="transmembrane region" description="Helical" evidence="6">
    <location>
        <begin position="236"/>
        <end position="254"/>
    </location>
</feature>
<feature type="transmembrane region" description="Helical" evidence="6">
    <location>
        <begin position="177"/>
        <end position="196"/>
    </location>
</feature>
<dbReference type="InterPro" id="IPR020846">
    <property type="entry name" value="MFS_dom"/>
</dbReference>
<dbReference type="InterPro" id="IPR011701">
    <property type="entry name" value="MFS"/>
</dbReference>
<name>A0A3G8YPA2_9DEIO</name>
<evidence type="ECO:0000256" key="1">
    <source>
        <dbReference type="ARBA" id="ARBA00004141"/>
    </source>
</evidence>
<feature type="transmembrane region" description="Helical" evidence="6">
    <location>
        <begin position="84"/>
        <end position="103"/>
    </location>
</feature>
<feature type="compositionally biased region" description="Basic and acidic residues" evidence="5">
    <location>
        <begin position="199"/>
        <end position="208"/>
    </location>
</feature>
<dbReference type="InterPro" id="IPR036259">
    <property type="entry name" value="MFS_trans_sf"/>
</dbReference>
<dbReference type="SUPFAM" id="SSF103473">
    <property type="entry name" value="MFS general substrate transporter"/>
    <property type="match status" value="1"/>
</dbReference>
<comment type="subcellular location">
    <subcellularLocation>
        <location evidence="1">Membrane</location>
        <topology evidence="1">Multi-pass membrane protein</topology>
    </subcellularLocation>
</comment>
<dbReference type="InterPro" id="IPR051788">
    <property type="entry name" value="MFS_Transporter"/>
</dbReference>
<dbReference type="Pfam" id="PF07690">
    <property type="entry name" value="MFS_1"/>
    <property type="match status" value="1"/>
</dbReference>
<feature type="compositionally biased region" description="Low complexity" evidence="5">
    <location>
        <begin position="216"/>
        <end position="229"/>
    </location>
</feature>
<feature type="domain" description="Major facilitator superfamily (MFS) profile" evidence="7">
    <location>
        <begin position="21"/>
        <end position="412"/>
    </location>
</feature>
<dbReference type="AlphaFoldDB" id="A0A3G8YPA2"/>
<evidence type="ECO:0000259" key="7">
    <source>
        <dbReference type="PROSITE" id="PS50850"/>
    </source>
</evidence>
<dbReference type="RefSeq" id="WP_124870637.1">
    <property type="nucleotide sequence ID" value="NZ_CP034183.1"/>
</dbReference>
<evidence type="ECO:0000313" key="9">
    <source>
        <dbReference type="Proteomes" id="UP000276417"/>
    </source>
</evidence>
<feature type="transmembrane region" description="Helical" evidence="6">
    <location>
        <begin position="52"/>
        <end position="72"/>
    </location>
</feature>
<feature type="transmembrane region" description="Helical" evidence="6">
    <location>
        <begin position="358"/>
        <end position="379"/>
    </location>
</feature>
<evidence type="ECO:0000313" key="8">
    <source>
        <dbReference type="EMBL" id="AZI42986.1"/>
    </source>
</evidence>
<keyword evidence="9" id="KW-1185">Reference proteome</keyword>
<dbReference type="GO" id="GO:0022857">
    <property type="term" value="F:transmembrane transporter activity"/>
    <property type="evidence" value="ECO:0007669"/>
    <property type="project" value="InterPro"/>
</dbReference>
<feature type="transmembrane region" description="Helical" evidence="6">
    <location>
        <begin position="21"/>
        <end position="40"/>
    </location>
</feature>
<evidence type="ECO:0000256" key="2">
    <source>
        <dbReference type="ARBA" id="ARBA00022692"/>
    </source>
</evidence>
<feature type="region of interest" description="Disordered" evidence="5">
    <location>
        <begin position="199"/>
        <end position="229"/>
    </location>
</feature>
<sequence length="413" mass="42753">MSLTLPTASQPTVSKAQALSARWATSAVFFANGMVMATWVVRVPSVQGALQLSPATVGIALLGMSVGSLLAMPQTGHLAARYGTRRVTVTAGVLMMLALILPFLAPNLWLLFAALSLLGAGNGVMDVAMNAQGVAVERWLAKPVMSSFHAAYSLGNLAGAGLGSLLLGWHLGSVSHALLITLSMSAVVLLAGAKLLPKRADEPDREPEPDAPPEYAPSQAAPANSSSVNPSNPNTLIWMLGLLCFLGMMGEGSLGDWSGLYSKQVLSLSGAALGAAYTAFTLAMTVGRVFGDGWRSRYGDQRVVMTGALLSGAGLCAGLLTLNPSLMVLGSLVFGLGVANVVPVLYGTVGKVLAGHGIARVATIGYAGFLTGPPLIGFVSQLSSLRWGMTLIALSLLLVGLLTPRVYRRLSER</sequence>
<evidence type="ECO:0000256" key="6">
    <source>
        <dbReference type="SAM" id="Phobius"/>
    </source>
</evidence>
<dbReference type="CDD" id="cd17393">
    <property type="entry name" value="MFS_MosC_like"/>
    <property type="match status" value="1"/>
</dbReference>
<gene>
    <name evidence="8" type="ORF">EHF33_09735</name>
</gene>
<dbReference type="KEGG" id="dph:EHF33_09735"/>
<evidence type="ECO:0000256" key="3">
    <source>
        <dbReference type="ARBA" id="ARBA00022989"/>
    </source>
</evidence>
<feature type="transmembrane region" description="Helical" evidence="6">
    <location>
        <begin position="303"/>
        <end position="320"/>
    </location>
</feature>
<keyword evidence="2 6" id="KW-0812">Transmembrane</keyword>
<dbReference type="GO" id="GO:0016020">
    <property type="term" value="C:membrane"/>
    <property type="evidence" value="ECO:0007669"/>
    <property type="project" value="UniProtKB-SubCell"/>
</dbReference>
<dbReference type="PANTHER" id="PTHR23514:SF13">
    <property type="entry name" value="INNER MEMBRANE PROTEIN YBJJ"/>
    <property type="match status" value="1"/>
</dbReference>
<keyword evidence="3 6" id="KW-1133">Transmembrane helix</keyword>
<evidence type="ECO:0000256" key="4">
    <source>
        <dbReference type="ARBA" id="ARBA00023136"/>
    </source>
</evidence>
<organism evidence="8 9">
    <name type="scientific">Deinococcus psychrotolerans</name>
    <dbReference type="NCBI Taxonomy" id="2489213"/>
    <lineage>
        <taxon>Bacteria</taxon>
        <taxon>Thermotogati</taxon>
        <taxon>Deinococcota</taxon>
        <taxon>Deinococci</taxon>
        <taxon>Deinococcales</taxon>
        <taxon>Deinococcaceae</taxon>
        <taxon>Deinococcus</taxon>
    </lineage>
</organism>
<proteinExistence type="predicted"/>
<dbReference type="PANTHER" id="PTHR23514">
    <property type="entry name" value="BYPASS OF STOP CODON PROTEIN 6"/>
    <property type="match status" value="1"/>
</dbReference>